<dbReference type="InterPro" id="IPR020855">
    <property type="entry name" value="Ureohydrolase_Mn_BS"/>
</dbReference>
<name>A0A4R1QBL4_9BACL</name>
<dbReference type="EC" id="3.5.3.8" evidence="5"/>
<evidence type="ECO:0000256" key="4">
    <source>
        <dbReference type="ARBA" id="ARBA00023211"/>
    </source>
</evidence>
<evidence type="ECO:0000313" key="9">
    <source>
        <dbReference type="EMBL" id="TCL45012.1"/>
    </source>
</evidence>
<organism evidence="9 10">
    <name type="scientific">Thermolongibacillus altinsuensis</name>
    <dbReference type="NCBI Taxonomy" id="575256"/>
    <lineage>
        <taxon>Bacteria</taxon>
        <taxon>Bacillati</taxon>
        <taxon>Bacillota</taxon>
        <taxon>Bacilli</taxon>
        <taxon>Bacillales</taxon>
        <taxon>Anoxybacillaceae</taxon>
        <taxon>Thermolongibacillus</taxon>
    </lineage>
</organism>
<dbReference type="SUPFAM" id="SSF52768">
    <property type="entry name" value="Arginase/deacetylase"/>
    <property type="match status" value="1"/>
</dbReference>
<feature type="binding site" evidence="6">
    <location>
        <position position="151"/>
    </location>
    <ligand>
        <name>Mn(2+)</name>
        <dbReference type="ChEBI" id="CHEBI:29035"/>
        <label>1</label>
    </ligand>
</feature>
<evidence type="ECO:0000256" key="3">
    <source>
        <dbReference type="ARBA" id="ARBA00022808"/>
    </source>
</evidence>
<feature type="binding site" evidence="6">
    <location>
        <position position="243"/>
    </location>
    <ligand>
        <name>Mn(2+)</name>
        <dbReference type="ChEBI" id="CHEBI:29035"/>
        <label>1</label>
    </ligand>
</feature>
<sequence>MSMFRFLKEAGGALFQDRHVTKANEILQKWNGNEAGEVCLIGAPLSKSSISHSGASFAPSAIRKMLSSYTTYSVEENIDLADIKVTDCGDILMHPTDLVQSQERIAETIEQIVTVNPDSLLLVLGGDHSISYPAIRGFRKRWEKVGVIQFDAHHDLRNLEDGGPTNGTPFRSLIESGTLDGNHLIQIGIRDFANSKAYTEYGKQNGVTIYTMKDVRERPIQEIVRESIEKLKQEVDAIYVSVDMDVLDQAFAPGCPAIGPGGMDSYTLLEAIAALGEYGIVKAMDIVEVDPTVDFRDITSRTAAWVIMQFLKGKKKAGWIS</sequence>
<dbReference type="GO" id="GO:0033389">
    <property type="term" value="P:putrescine biosynthetic process from arginine, via agmatine"/>
    <property type="evidence" value="ECO:0007669"/>
    <property type="project" value="TreeGrafter"/>
</dbReference>
<comment type="cofactor">
    <cofactor evidence="6">
        <name>Mn(2+)</name>
        <dbReference type="ChEBI" id="CHEBI:29035"/>
    </cofactor>
    <text evidence="6">Binds 2 manganese ions per subunit.</text>
</comment>
<evidence type="ECO:0000256" key="1">
    <source>
        <dbReference type="ARBA" id="ARBA00022723"/>
    </source>
</evidence>
<comment type="similarity">
    <text evidence="7 8">Belongs to the arginase family.</text>
</comment>
<keyword evidence="3" id="KW-0369">Histidine metabolism</keyword>
<feature type="binding site" evidence="6">
    <location>
        <position position="155"/>
    </location>
    <ligand>
        <name>Mn(2+)</name>
        <dbReference type="ChEBI" id="CHEBI:29035"/>
        <label>1</label>
    </ligand>
</feature>
<dbReference type="CDD" id="cd09990">
    <property type="entry name" value="Agmatinase-like"/>
    <property type="match status" value="1"/>
</dbReference>
<keyword evidence="2 8" id="KW-0378">Hydrolase</keyword>
<reference evidence="9 10" key="1">
    <citation type="submission" date="2019-03" db="EMBL/GenBank/DDBJ databases">
        <title>Genomic Encyclopedia of Type Strains, Phase IV (KMG-IV): sequencing the most valuable type-strain genomes for metagenomic binning, comparative biology and taxonomic classification.</title>
        <authorList>
            <person name="Goeker M."/>
        </authorList>
    </citation>
    <scope>NUCLEOTIDE SEQUENCE [LARGE SCALE GENOMIC DNA]</scope>
    <source>
        <strain evidence="9 10">DSM 24979</strain>
    </source>
</reference>
<accession>A0A4R1QBL4</accession>
<dbReference type="PRINTS" id="PR00116">
    <property type="entry name" value="ARGINASE"/>
</dbReference>
<dbReference type="Pfam" id="PF00491">
    <property type="entry name" value="Arginase"/>
    <property type="match status" value="1"/>
</dbReference>
<dbReference type="InterPro" id="IPR006035">
    <property type="entry name" value="Ureohydrolase"/>
</dbReference>
<dbReference type="PROSITE" id="PS01053">
    <property type="entry name" value="ARGINASE_1"/>
    <property type="match status" value="1"/>
</dbReference>
<dbReference type="InterPro" id="IPR023696">
    <property type="entry name" value="Ureohydrolase_dom_sf"/>
</dbReference>
<dbReference type="PIRSF" id="PIRSF036979">
    <property type="entry name" value="Arginase"/>
    <property type="match status" value="1"/>
</dbReference>
<dbReference type="RefSeq" id="WP_424565371.1">
    <property type="nucleotide sequence ID" value="NZ_SLUL01000021.1"/>
</dbReference>
<evidence type="ECO:0000256" key="7">
    <source>
        <dbReference type="PROSITE-ProRule" id="PRU00742"/>
    </source>
</evidence>
<protein>
    <recommendedName>
        <fullName evidence="5">Formimidoylglutamase</fullName>
        <ecNumber evidence="5">3.5.3.8</ecNumber>
    </recommendedName>
</protein>
<keyword evidence="4 6" id="KW-0464">Manganese</keyword>
<evidence type="ECO:0000256" key="2">
    <source>
        <dbReference type="ARBA" id="ARBA00022801"/>
    </source>
</evidence>
<dbReference type="EMBL" id="SLUL01000021">
    <property type="protein sequence ID" value="TCL45012.1"/>
    <property type="molecule type" value="Genomic_DNA"/>
</dbReference>
<dbReference type="NCBIfam" id="TIGR01227">
    <property type="entry name" value="hutG"/>
    <property type="match status" value="1"/>
</dbReference>
<evidence type="ECO:0000256" key="6">
    <source>
        <dbReference type="PIRSR" id="PIRSR036979-1"/>
    </source>
</evidence>
<gene>
    <name evidence="9" type="ORF">EDD69_12113</name>
</gene>
<evidence type="ECO:0000313" key="10">
    <source>
        <dbReference type="Proteomes" id="UP000295658"/>
    </source>
</evidence>
<keyword evidence="10" id="KW-1185">Reference proteome</keyword>
<dbReference type="GO" id="GO:0046872">
    <property type="term" value="F:metal ion binding"/>
    <property type="evidence" value="ECO:0007669"/>
    <property type="project" value="UniProtKB-KW"/>
</dbReference>
<feature type="binding site" evidence="6">
    <location>
        <position position="128"/>
    </location>
    <ligand>
        <name>Mn(2+)</name>
        <dbReference type="ChEBI" id="CHEBI:29035"/>
        <label>1</label>
    </ligand>
</feature>
<dbReference type="Gene3D" id="3.40.800.10">
    <property type="entry name" value="Ureohydrolase domain"/>
    <property type="match status" value="1"/>
</dbReference>
<evidence type="ECO:0000256" key="5">
    <source>
        <dbReference type="NCBIfam" id="TIGR01227"/>
    </source>
</evidence>
<dbReference type="PANTHER" id="PTHR11358">
    <property type="entry name" value="ARGINASE/AGMATINASE"/>
    <property type="match status" value="1"/>
</dbReference>
<keyword evidence="1 6" id="KW-0479">Metal-binding</keyword>
<dbReference type="GO" id="GO:0019556">
    <property type="term" value="P:L-histidine catabolic process to glutamate and formamide"/>
    <property type="evidence" value="ECO:0007669"/>
    <property type="project" value="UniProtKB-UniRule"/>
</dbReference>
<comment type="caution">
    <text evidence="9">The sequence shown here is derived from an EMBL/GenBank/DDBJ whole genome shotgun (WGS) entry which is preliminary data.</text>
</comment>
<dbReference type="GO" id="GO:0050415">
    <property type="term" value="F:formimidoylglutamase activity"/>
    <property type="evidence" value="ECO:0007669"/>
    <property type="project" value="UniProtKB-UniRule"/>
</dbReference>
<dbReference type="PANTHER" id="PTHR11358:SF35">
    <property type="entry name" value="FORMIMIDOYLGLUTAMASE"/>
    <property type="match status" value="1"/>
</dbReference>
<proteinExistence type="inferred from homology"/>
<evidence type="ECO:0000256" key="8">
    <source>
        <dbReference type="RuleBase" id="RU003684"/>
    </source>
</evidence>
<feature type="binding site" evidence="6">
    <location>
        <position position="245"/>
    </location>
    <ligand>
        <name>Mn(2+)</name>
        <dbReference type="ChEBI" id="CHEBI:29035"/>
        <label>1</label>
    </ligand>
</feature>
<dbReference type="GO" id="GO:0008783">
    <property type="term" value="F:agmatinase activity"/>
    <property type="evidence" value="ECO:0007669"/>
    <property type="project" value="TreeGrafter"/>
</dbReference>
<dbReference type="Proteomes" id="UP000295658">
    <property type="component" value="Unassembled WGS sequence"/>
</dbReference>
<dbReference type="PROSITE" id="PS51409">
    <property type="entry name" value="ARGINASE_2"/>
    <property type="match status" value="1"/>
</dbReference>
<feature type="binding site" evidence="6">
    <location>
        <position position="153"/>
    </location>
    <ligand>
        <name>Mn(2+)</name>
        <dbReference type="ChEBI" id="CHEBI:29035"/>
        <label>1</label>
    </ligand>
</feature>
<dbReference type="AlphaFoldDB" id="A0A4R1QBL4"/>
<dbReference type="InterPro" id="IPR005923">
    <property type="entry name" value="HutG"/>
</dbReference>